<keyword evidence="2" id="KW-0175">Coiled coil</keyword>
<evidence type="ECO:0000256" key="2">
    <source>
        <dbReference type="ARBA" id="ARBA00023054"/>
    </source>
</evidence>
<dbReference type="OrthoDB" id="9765657at2"/>
<protein>
    <submittedName>
        <fullName evidence="6">Biotin/lipoyl-binding protein</fullName>
    </submittedName>
</protein>
<proteinExistence type="predicted"/>
<dbReference type="Pfam" id="PF25967">
    <property type="entry name" value="RND-MFP_C"/>
    <property type="match status" value="1"/>
</dbReference>
<dbReference type="Gene3D" id="2.40.50.100">
    <property type="match status" value="2"/>
</dbReference>
<keyword evidence="7" id="KW-1185">Reference proteome</keyword>
<comment type="subcellular location">
    <subcellularLocation>
        <location evidence="1">Cell envelope</location>
    </subcellularLocation>
</comment>
<feature type="domain" description="Multidrug resistance protein MdtA-like C-terminal permuted SH3" evidence="4">
    <location>
        <begin position="303"/>
        <end position="357"/>
    </location>
</feature>
<dbReference type="AlphaFoldDB" id="A0A3A6PN05"/>
<sequence>MSMKWWTGSLFKRSLIVAMSTTIVFTSGCSLLPKEKEEEVLPEIIPAQISKKPEYEVTTGNLVQGVPLTGKLISMEEETLYFTLGEKHVKEVYVKTGDKVSAGDIIAVLDVEQLEKQLRNDRLAFRRDETDMKQTLRDRDTMEPLEFEEKQILFEEKRQKLADLETEISKGTLVAPFSGTIVSLSVQKGDTVKAYDPIAIVADTTLITPASKLTKTELEKVAVGMEVEVTITGVGKLTGKVKQLPVKSTEQNNGGGGFPGGGNGENKPERPEDFMLLDIPKLPKDLNRGTPVAINVILKRTENAIVIPPSTLRKIGSRTYVQIVDENGKREVDVQVGQQTATQVEILQGLKPGQKVVGQ</sequence>
<dbReference type="InterPro" id="IPR050465">
    <property type="entry name" value="UPF0194_transport"/>
</dbReference>
<dbReference type="EMBL" id="QXQB01000001">
    <property type="protein sequence ID" value="RJX41106.1"/>
    <property type="molecule type" value="Genomic_DNA"/>
</dbReference>
<dbReference type="InterPro" id="IPR058647">
    <property type="entry name" value="BSH_CzcB-like"/>
</dbReference>
<dbReference type="PANTHER" id="PTHR32347:SF29">
    <property type="entry name" value="UPF0194 MEMBRANE PROTEIN YBHG"/>
    <property type="match status" value="1"/>
</dbReference>
<evidence type="ECO:0000259" key="4">
    <source>
        <dbReference type="Pfam" id="PF25967"/>
    </source>
</evidence>
<dbReference type="PROSITE" id="PS51257">
    <property type="entry name" value="PROKAR_LIPOPROTEIN"/>
    <property type="match status" value="1"/>
</dbReference>
<feature type="compositionally biased region" description="Gly residues" evidence="3">
    <location>
        <begin position="253"/>
        <end position="264"/>
    </location>
</feature>
<name>A0A3A6PN05_9BACL</name>
<gene>
    <name evidence="6" type="ORF">D3P09_03640</name>
</gene>
<dbReference type="SUPFAM" id="SSF111369">
    <property type="entry name" value="HlyD-like secretion proteins"/>
    <property type="match status" value="1"/>
</dbReference>
<accession>A0A3A6PN05</accession>
<dbReference type="PANTHER" id="PTHR32347">
    <property type="entry name" value="EFFLUX SYSTEM COMPONENT YKNX-RELATED"/>
    <property type="match status" value="1"/>
</dbReference>
<comment type="caution">
    <text evidence="6">The sequence shown here is derived from an EMBL/GenBank/DDBJ whole genome shotgun (WGS) entry which is preliminary data.</text>
</comment>
<evidence type="ECO:0000313" key="6">
    <source>
        <dbReference type="EMBL" id="RJX41106.1"/>
    </source>
</evidence>
<dbReference type="Proteomes" id="UP000267798">
    <property type="component" value="Unassembled WGS sequence"/>
</dbReference>
<evidence type="ECO:0000256" key="3">
    <source>
        <dbReference type="SAM" id="MobiDB-lite"/>
    </source>
</evidence>
<dbReference type="Pfam" id="PF25973">
    <property type="entry name" value="BSH_CzcB"/>
    <property type="match status" value="1"/>
</dbReference>
<feature type="domain" description="CzcB-like barrel-sandwich hybrid" evidence="5">
    <location>
        <begin position="89"/>
        <end position="203"/>
    </location>
</feature>
<dbReference type="RefSeq" id="WP_120107283.1">
    <property type="nucleotide sequence ID" value="NZ_QXQB01000001.1"/>
</dbReference>
<dbReference type="Gene3D" id="2.40.420.20">
    <property type="match status" value="1"/>
</dbReference>
<reference evidence="6 7" key="1">
    <citation type="submission" date="2018-09" db="EMBL/GenBank/DDBJ databases">
        <title>Paenibacillus aracenensis nov. sp. isolated from a cave in southern Spain.</title>
        <authorList>
            <person name="Jurado V."/>
            <person name="Gutierrez-Patricio S."/>
            <person name="Gonzalez-Pimentel J.L."/>
            <person name="Miller A.Z."/>
            <person name="Laiz L."/>
            <person name="Saiz-Jimenez C."/>
        </authorList>
    </citation>
    <scope>NUCLEOTIDE SEQUENCE [LARGE SCALE GENOMIC DNA]</scope>
    <source>
        <strain evidence="6 7">JCM 19203</strain>
    </source>
</reference>
<evidence type="ECO:0000313" key="7">
    <source>
        <dbReference type="Proteomes" id="UP000267798"/>
    </source>
</evidence>
<evidence type="ECO:0000256" key="1">
    <source>
        <dbReference type="ARBA" id="ARBA00004196"/>
    </source>
</evidence>
<evidence type="ECO:0000259" key="5">
    <source>
        <dbReference type="Pfam" id="PF25973"/>
    </source>
</evidence>
<dbReference type="GO" id="GO:0042597">
    <property type="term" value="C:periplasmic space"/>
    <property type="evidence" value="ECO:0007669"/>
    <property type="project" value="UniProtKB-SubCell"/>
</dbReference>
<feature type="region of interest" description="Disordered" evidence="3">
    <location>
        <begin position="246"/>
        <end position="271"/>
    </location>
</feature>
<organism evidence="6 7">
    <name type="scientific">Paenibacillus pinisoli</name>
    <dbReference type="NCBI Taxonomy" id="1276110"/>
    <lineage>
        <taxon>Bacteria</taxon>
        <taxon>Bacillati</taxon>
        <taxon>Bacillota</taxon>
        <taxon>Bacilli</taxon>
        <taxon>Bacillales</taxon>
        <taxon>Paenibacillaceae</taxon>
        <taxon>Paenibacillus</taxon>
    </lineage>
</organism>
<dbReference type="InterPro" id="IPR058627">
    <property type="entry name" value="MdtA-like_C"/>
</dbReference>